<feature type="transmembrane region" description="Helical" evidence="6">
    <location>
        <begin position="712"/>
        <end position="740"/>
    </location>
</feature>
<evidence type="ECO:0000256" key="6">
    <source>
        <dbReference type="SAM" id="Phobius"/>
    </source>
</evidence>
<evidence type="ECO:0000256" key="4">
    <source>
        <dbReference type="ARBA" id="ARBA00022989"/>
    </source>
</evidence>
<dbReference type="GO" id="GO:0005886">
    <property type="term" value="C:plasma membrane"/>
    <property type="evidence" value="ECO:0007669"/>
    <property type="project" value="UniProtKB-SubCell"/>
</dbReference>
<evidence type="ECO:0000256" key="5">
    <source>
        <dbReference type="ARBA" id="ARBA00023136"/>
    </source>
</evidence>
<dbReference type="PANTHER" id="PTHR30572">
    <property type="entry name" value="MEMBRANE COMPONENT OF TRANSPORTER-RELATED"/>
    <property type="match status" value="1"/>
</dbReference>
<evidence type="ECO:0000256" key="2">
    <source>
        <dbReference type="ARBA" id="ARBA00022475"/>
    </source>
</evidence>
<evidence type="ECO:0000313" key="9">
    <source>
        <dbReference type="EMBL" id="SDI23365.1"/>
    </source>
</evidence>
<feature type="transmembrane region" description="Helical" evidence="6">
    <location>
        <begin position="337"/>
        <end position="364"/>
    </location>
</feature>
<dbReference type="InterPro" id="IPR025857">
    <property type="entry name" value="MacB_PCD"/>
</dbReference>
<keyword evidence="4 6" id="KW-1133">Transmembrane helix</keyword>
<dbReference type="GO" id="GO:0022857">
    <property type="term" value="F:transmembrane transporter activity"/>
    <property type="evidence" value="ECO:0007669"/>
    <property type="project" value="TreeGrafter"/>
</dbReference>
<keyword evidence="10" id="KW-1185">Reference proteome</keyword>
<dbReference type="InterPro" id="IPR003838">
    <property type="entry name" value="ABC3_permease_C"/>
</dbReference>
<dbReference type="AlphaFoldDB" id="A0A1G8IWC7"/>
<evidence type="ECO:0000256" key="3">
    <source>
        <dbReference type="ARBA" id="ARBA00022692"/>
    </source>
</evidence>
<feature type="transmembrane region" description="Helical" evidence="6">
    <location>
        <begin position="384"/>
        <end position="411"/>
    </location>
</feature>
<feature type="domain" description="MacB-like periplasmic core" evidence="8">
    <location>
        <begin position="20"/>
        <end position="235"/>
    </location>
</feature>
<reference evidence="10" key="1">
    <citation type="submission" date="2016-10" db="EMBL/GenBank/DDBJ databases">
        <authorList>
            <person name="Varghese N."/>
            <person name="Submissions S."/>
        </authorList>
    </citation>
    <scope>NUCLEOTIDE SEQUENCE [LARGE SCALE GENOMIC DNA]</scope>
    <source>
        <strain evidence="10">Gh-67</strain>
    </source>
</reference>
<gene>
    <name evidence="9" type="ORF">SAMN05192573_117135</name>
</gene>
<dbReference type="Pfam" id="PF12704">
    <property type="entry name" value="MacB_PCD"/>
    <property type="match status" value="2"/>
</dbReference>
<organism evidence="9 10">
    <name type="scientific">Mucilaginibacter gossypii</name>
    <dbReference type="NCBI Taxonomy" id="551996"/>
    <lineage>
        <taxon>Bacteria</taxon>
        <taxon>Pseudomonadati</taxon>
        <taxon>Bacteroidota</taxon>
        <taxon>Sphingobacteriia</taxon>
        <taxon>Sphingobacteriales</taxon>
        <taxon>Sphingobacteriaceae</taxon>
        <taxon>Mucilaginibacter</taxon>
    </lineage>
</organism>
<evidence type="ECO:0000259" key="7">
    <source>
        <dbReference type="Pfam" id="PF02687"/>
    </source>
</evidence>
<evidence type="ECO:0000256" key="1">
    <source>
        <dbReference type="ARBA" id="ARBA00004651"/>
    </source>
</evidence>
<protein>
    <submittedName>
        <fullName evidence="9">Putative ABC transport system permease protein</fullName>
    </submittedName>
</protein>
<feature type="transmembrane region" description="Helical" evidence="6">
    <location>
        <begin position="760"/>
        <end position="782"/>
    </location>
</feature>
<name>A0A1G8IWC7_9SPHI</name>
<dbReference type="RefSeq" id="WP_091174054.1">
    <property type="nucleotide sequence ID" value="NZ_FNCG01000017.1"/>
</dbReference>
<feature type="transmembrane region" description="Helical" evidence="6">
    <location>
        <begin position="290"/>
        <end position="312"/>
    </location>
</feature>
<proteinExistence type="predicted"/>
<dbReference type="STRING" id="551996.SAMN05192573_117135"/>
<keyword evidence="2" id="KW-1003">Cell membrane</keyword>
<evidence type="ECO:0000259" key="8">
    <source>
        <dbReference type="Pfam" id="PF12704"/>
    </source>
</evidence>
<dbReference type="PANTHER" id="PTHR30572:SF18">
    <property type="entry name" value="ABC-TYPE MACROLIDE FAMILY EXPORT SYSTEM PERMEASE COMPONENT 2"/>
    <property type="match status" value="1"/>
</dbReference>
<evidence type="ECO:0000313" key="10">
    <source>
        <dbReference type="Proteomes" id="UP000199705"/>
    </source>
</evidence>
<dbReference type="Pfam" id="PF02687">
    <property type="entry name" value="FtsX"/>
    <property type="match status" value="2"/>
</dbReference>
<feature type="transmembrane region" description="Helical" evidence="6">
    <location>
        <begin position="676"/>
        <end position="700"/>
    </location>
</feature>
<dbReference type="InterPro" id="IPR050250">
    <property type="entry name" value="Macrolide_Exporter_MacB"/>
</dbReference>
<keyword evidence="5 6" id="KW-0472">Membrane</keyword>
<sequence>MIRNYFKTALRSLLKNKGFTFINILGLALGLAICLLITFYVVDELSYDRYNIKHDRIYRVNTALKYSGTLTEYATAAIPVANVLKTEFPEVETAVRISPALNIRFKKGDEIVREDGTTFYSEPNIFDVFTLPLLSGDAKTALKEPNTAVISESMAKKYFNRISVVGQTLFLVTSGTSLKITGVMKDMPAQSHFRANFLLARDHPINNDAAWNQLTPFATYALLKTNANISRLETKLNADMQNGLKSSRTMNYSKFVAGGNYFKLSLMQVTDVHLKSNRVMELGANANGQYVYIFTAAAIFILLLACINFMNLSTARSANRAREVGVRKVLGSSRSHLIFQFLAESLIVTFVAAIIAVLSAWALLPLFNHLSNKQLAINAQTITWLLPALLSIVIIVGLLAGSYPAFFLSAFQPINVLNGKVSTGFKGGAFRSTLVVFQFSISIFLVIDTLVIYNQLNYIQNKDLGFNRNQVLILNNVNTLEHPELLKQEIKKLPGVVNATLTSFLPTANNKVLNYVSPGGKEGQSTQFWKIDEDYINTMGMQMKTGRGFSGEFRTDSTAMVINETAANVFGYGNDAIGKTITTGTATNLKKYRVIGVVKDFNFSSLRDNVTPLVMTLDNDWLARLSIRVNTHNLPSLMTRIEKTWKTIGPNEHFDYSFMDTDFDALYRTEQRMGQLFILFTGLAIAIACLGLLGLAAYAAEQRNREIGIRKVLGASITAIVTMLSKDFVKLVIISFAIAAPLAWLTMNKWLQGFAYRQNIQWWVVILAGSGAVFIALATISLQSFRAAAANPVKSLRSGD</sequence>
<accession>A0A1G8IWC7</accession>
<dbReference type="Proteomes" id="UP000199705">
    <property type="component" value="Unassembled WGS sequence"/>
</dbReference>
<feature type="domain" description="MacB-like periplasmic core" evidence="8">
    <location>
        <begin position="446"/>
        <end position="613"/>
    </location>
</feature>
<feature type="domain" description="ABC3 transporter permease C-terminal" evidence="7">
    <location>
        <begin position="679"/>
        <end position="792"/>
    </location>
</feature>
<keyword evidence="3 6" id="KW-0812">Transmembrane</keyword>
<feature type="domain" description="ABC3 transporter permease C-terminal" evidence="7">
    <location>
        <begin position="297"/>
        <end position="410"/>
    </location>
</feature>
<feature type="transmembrane region" description="Helical" evidence="6">
    <location>
        <begin position="21"/>
        <end position="42"/>
    </location>
</feature>
<comment type="subcellular location">
    <subcellularLocation>
        <location evidence="1">Cell membrane</location>
        <topology evidence="1">Multi-pass membrane protein</topology>
    </subcellularLocation>
</comment>
<feature type="transmembrane region" description="Helical" evidence="6">
    <location>
        <begin position="432"/>
        <end position="453"/>
    </location>
</feature>
<dbReference type="EMBL" id="FNCG01000017">
    <property type="protein sequence ID" value="SDI23365.1"/>
    <property type="molecule type" value="Genomic_DNA"/>
</dbReference>